<dbReference type="PANTHER" id="PTHR43301:SF3">
    <property type="entry name" value="ARABINAN ENDO-1,5-ALPHA-L-ARABINOSIDASE A-RELATED"/>
    <property type="match status" value="1"/>
</dbReference>
<organism evidence="5 6">
    <name type="scientific">Mucilaginibacter gilvus</name>
    <dbReference type="NCBI Taxonomy" id="2305909"/>
    <lineage>
        <taxon>Bacteria</taxon>
        <taxon>Pseudomonadati</taxon>
        <taxon>Bacteroidota</taxon>
        <taxon>Sphingobacteriia</taxon>
        <taxon>Sphingobacteriales</taxon>
        <taxon>Sphingobacteriaceae</taxon>
        <taxon>Mucilaginibacter</taxon>
    </lineage>
</organism>
<name>A0A3S3UYN3_9SPHI</name>
<evidence type="ECO:0000256" key="3">
    <source>
        <dbReference type="ARBA" id="ARBA00023295"/>
    </source>
</evidence>
<accession>A0A3S3UYN3</accession>
<evidence type="ECO:0000259" key="4">
    <source>
        <dbReference type="Pfam" id="PF00251"/>
    </source>
</evidence>
<dbReference type="CDD" id="cd08983">
    <property type="entry name" value="GH43_Bt3655-like"/>
    <property type="match status" value="1"/>
</dbReference>
<dbReference type="AlphaFoldDB" id="A0A3S3UYN3"/>
<gene>
    <name evidence="5" type="ORF">EPL05_07045</name>
</gene>
<dbReference type="EMBL" id="SBIW01000003">
    <property type="protein sequence ID" value="RWY53819.1"/>
    <property type="molecule type" value="Genomic_DNA"/>
</dbReference>
<comment type="caution">
    <text evidence="5">The sequence shown here is derived from an EMBL/GenBank/DDBJ whole genome shotgun (WGS) entry which is preliminary data.</text>
</comment>
<dbReference type="Proteomes" id="UP000286701">
    <property type="component" value="Unassembled WGS sequence"/>
</dbReference>
<proteinExistence type="inferred from homology"/>
<evidence type="ECO:0000313" key="6">
    <source>
        <dbReference type="Proteomes" id="UP000286701"/>
    </source>
</evidence>
<feature type="domain" description="Glycosyl hydrolase family 32 N-terminal" evidence="4">
    <location>
        <begin position="46"/>
        <end position="140"/>
    </location>
</feature>
<dbReference type="Pfam" id="PF00251">
    <property type="entry name" value="Glyco_hydro_32N"/>
    <property type="match status" value="1"/>
</dbReference>
<dbReference type="InterPro" id="IPR023296">
    <property type="entry name" value="Glyco_hydro_beta-prop_sf"/>
</dbReference>
<dbReference type="InterPro" id="IPR050727">
    <property type="entry name" value="GH43_arabinanases"/>
</dbReference>
<keyword evidence="3" id="KW-0326">Glycosidase</keyword>
<dbReference type="RefSeq" id="WP_128533252.1">
    <property type="nucleotide sequence ID" value="NZ_SBIW01000003.1"/>
</dbReference>
<keyword evidence="2" id="KW-0378">Hydrolase</keyword>
<comment type="similarity">
    <text evidence="1">Belongs to the glycosyl hydrolase 32 family.</text>
</comment>
<reference evidence="5 6" key="1">
    <citation type="submission" date="2019-01" db="EMBL/GenBank/DDBJ databases">
        <title>Mucilaginibacter antarcticum sp. nov., isolated from antarctic soil.</title>
        <authorList>
            <person name="Yan Y.-Q."/>
            <person name="Du Z.-J."/>
        </authorList>
    </citation>
    <scope>NUCLEOTIDE SEQUENCE [LARGE SCALE GENOMIC DNA]</scope>
    <source>
        <strain evidence="5 6">F01003</strain>
    </source>
</reference>
<sequence>MNIIAVKRIIVTTLIGVTYGFGAIAQTQTVQAADFALPKIGKDSAYLFAYFTGNGKGEEAIRFALSADGYNYRALNANNPVVSSEKVSSTAGLRDPHILRGADGKTFYMVATDMNVSKNGWGANYAMVFLKSKDLINWSSSIVNIPDNVPEFADINRVWAPQTIYDPLAKKYMVYWSMRKGNSADIIYYAYANAGFTGIEGTPKQLFYKPDGGACIDADIVYKDGYYNLFFKTEGQGLGIKKAVSKTLTGGYELFDNILNQTTDAVEGADVFKLINSDTWILMYDVYMKGKYQFCKSTDLENFKVIDNEVSMNFHPRHGTVMHVSAKESKKLIAFWGKRNLKASF</sequence>
<dbReference type="SUPFAM" id="SSF75005">
    <property type="entry name" value="Arabinanase/levansucrase/invertase"/>
    <property type="match status" value="1"/>
</dbReference>
<dbReference type="PANTHER" id="PTHR43301">
    <property type="entry name" value="ARABINAN ENDO-1,5-ALPHA-L-ARABINOSIDASE"/>
    <property type="match status" value="1"/>
</dbReference>
<dbReference type="Gene3D" id="2.115.10.20">
    <property type="entry name" value="Glycosyl hydrolase domain, family 43"/>
    <property type="match status" value="1"/>
</dbReference>
<dbReference type="OrthoDB" id="9803461at2"/>
<protein>
    <submittedName>
        <fullName evidence="5">Arabinosidase</fullName>
    </submittedName>
</protein>
<evidence type="ECO:0000256" key="1">
    <source>
        <dbReference type="ARBA" id="ARBA00009902"/>
    </source>
</evidence>
<evidence type="ECO:0000313" key="5">
    <source>
        <dbReference type="EMBL" id="RWY53819.1"/>
    </source>
</evidence>
<keyword evidence="6" id="KW-1185">Reference proteome</keyword>
<dbReference type="InterPro" id="IPR013148">
    <property type="entry name" value="Glyco_hydro_32_N"/>
</dbReference>
<dbReference type="GO" id="GO:0016798">
    <property type="term" value="F:hydrolase activity, acting on glycosyl bonds"/>
    <property type="evidence" value="ECO:0007669"/>
    <property type="project" value="UniProtKB-KW"/>
</dbReference>
<evidence type="ECO:0000256" key="2">
    <source>
        <dbReference type="ARBA" id="ARBA00022801"/>
    </source>
</evidence>